<accession>A0A183E1K7</accession>
<name>A0A183E1K7_9BILA</name>
<dbReference type="EMBL" id="UYRT01081715">
    <property type="protein sequence ID" value="VDN24876.1"/>
    <property type="molecule type" value="Genomic_DNA"/>
</dbReference>
<protein>
    <submittedName>
        <fullName evidence="3">Pep_M12B_propep domain-containing protein</fullName>
    </submittedName>
</protein>
<dbReference type="Proteomes" id="UP000271098">
    <property type="component" value="Unassembled WGS sequence"/>
</dbReference>
<gene>
    <name evidence="1" type="ORF">GPUH_LOCUS14847</name>
</gene>
<dbReference type="InterPro" id="IPR051489">
    <property type="entry name" value="ADAM_Metalloproteinase"/>
</dbReference>
<sequence>MYLCGSVVYKDAEVLSLNCFACISHLSLSSPYLGSGRCAVRRSWLWVCADIVAPRRWPPLPLPPLPSPWLNCLSRFIDWYETLSYEPLVGRRKRSSLDGSYTPLHLRFTSHNRSFHLILRSLDENSDVFSDSFVFDVDGRHEHVPVKDFVVHGHDKNDPHSTLYGSFRDGIFEGHIIYGDGESYTVDRVDRYLHWNRRPKHFHSIIYSGS</sequence>
<proteinExistence type="predicted"/>
<evidence type="ECO:0000313" key="1">
    <source>
        <dbReference type="EMBL" id="VDN24876.1"/>
    </source>
</evidence>
<evidence type="ECO:0000313" key="2">
    <source>
        <dbReference type="Proteomes" id="UP000271098"/>
    </source>
</evidence>
<dbReference type="PANTHER" id="PTHR45702">
    <property type="entry name" value="ADAM10/ADAM17 METALLOPEPTIDASE FAMILY MEMBER"/>
    <property type="match status" value="1"/>
</dbReference>
<dbReference type="OrthoDB" id="2149267at2759"/>
<dbReference type="AlphaFoldDB" id="A0A183E1K7"/>
<dbReference type="WBParaSite" id="GPUH_0001486701-mRNA-1">
    <property type="protein sequence ID" value="GPUH_0001486701-mRNA-1"/>
    <property type="gene ID" value="GPUH_0001486701"/>
</dbReference>
<evidence type="ECO:0000313" key="3">
    <source>
        <dbReference type="WBParaSite" id="GPUH_0001486701-mRNA-1"/>
    </source>
</evidence>
<organism evidence="3">
    <name type="scientific">Gongylonema pulchrum</name>
    <dbReference type="NCBI Taxonomy" id="637853"/>
    <lineage>
        <taxon>Eukaryota</taxon>
        <taxon>Metazoa</taxon>
        <taxon>Ecdysozoa</taxon>
        <taxon>Nematoda</taxon>
        <taxon>Chromadorea</taxon>
        <taxon>Rhabditida</taxon>
        <taxon>Spirurina</taxon>
        <taxon>Spiruromorpha</taxon>
        <taxon>Spiruroidea</taxon>
        <taxon>Gongylonematidae</taxon>
        <taxon>Gongylonema</taxon>
    </lineage>
</organism>
<dbReference type="GO" id="GO:0006509">
    <property type="term" value="P:membrane protein ectodomain proteolysis"/>
    <property type="evidence" value="ECO:0007669"/>
    <property type="project" value="TreeGrafter"/>
</dbReference>
<dbReference type="GO" id="GO:0004222">
    <property type="term" value="F:metalloendopeptidase activity"/>
    <property type="evidence" value="ECO:0007669"/>
    <property type="project" value="TreeGrafter"/>
</dbReference>
<dbReference type="GO" id="GO:0007219">
    <property type="term" value="P:Notch signaling pathway"/>
    <property type="evidence" value="ECO:0007669"/>
    <property type="project" value="TreeGrafter"/>
</dbReference>
<dbReference type="PANTHER" id="PTHR45702:SF2">
    <property type="entry name" value="KUZBANIAN, ISOFORM A"/>
    <property type="match status" value="1"/>
</dbReference>
<reference evidence="3" key="1">
    <citation type="submission" date="2016-06" db="UniProtKB">
        <authorList>
            <consortium name="WormBaseParasite"/>
        </authorList>
    </citation>
    <scope>IDENTIFICATION</scope>
</reference>
<dbReference type="GO" id="GO:0005886">
    <property type="term" value="C:plasma membrane"/>
    <property type="evidence" value="ECO:0007669"/>
    <property type="project" value="TreeGrafter"/>
</dbReference>
<keyword evidence="2" id="KW-1185">Reference proteome</keyword>
<reference evidence="1 2" key="2">
    <citation type="submission" date="2018-11" db="EMBL/GenBank/DDBJ databases">
        <authorList>
            <consortium name="Pathogen Informatics"/>
        </authorList>
    </citation>
    <scope>NUCLEOTIDE SEQUENCE [LARGE SCALE GENOMIC DNA]</scope>
</reference>